<dbReference type="Proteomes" id="UP000782117">
    <property type="component" value="Unassembled WGS sequence"/>
</dbReference>
<accession>A0ABS2F8P0</accession>
<dbReference type="EMBL" id="JACJKJ010000009">
    <property type="protein sequence ID" value="MBM6806617.1"/>
    <property type="molecule type" value="Genomic_DNA"/>
</dbReference>
<dbReference type="InterPro" id="IPR038726">
    <property type="entry name" value="PDDEXK_AddAB-type"/>
</dbReference>
<organism evidence="2 3">
    <name type="scientific">Bacteroides caecicola</name>
    <dbReference type="NCBI Taxonomy" id="1462569"/>
    <lineage>
        <taxon>Bacteria</taxon>
        <taxon>Pseudomonadati</taxon>
        <taxon>Bacteroidota</taxon>
        <taxon>Bacteroidia</taxon>
        <taxon>Bacteroidales</taxon>
        <taxon>Bacteroidaceae</taxon>
        <taxon>Bacteroides</taxon>
    </lineage>
</organism>
<evidence type="ECO:0000313" key="2">
    <source>
        <dbReference type="EMBL" id="MBM6806617.1"/>
    </source>
</evidence>
<name>A0ABS2F8P0_9BACE</name>
<proteinExistence type="predicted"/>
<feature type="domain" description="PD-(D/E)XK endonuclease-like" evidence="1">
    <location>
        <begin position="612"/>
        <end position="877"/>
    </location>
</feature>
<dbReference type="InterPro" id="IPR011604">
    <property type="entry name" value="PDDEXK-like_dom_sf"/>
</dbReference>
<evidence type="ECO:0000313" key="3">
    <source>
        <dbReference type="Proteomes" id="UP000782117"/>
    </source>
</evidence>
<dbReference type="Pfam" id="PF12705">
    <property type="entry name" value="PDDEXK_1"/>
    <property type="match status" value="1"/>
</dbReference>
<dbReference type="Gene3D" id="3.90.320.10">
    <property type="match status" value="1"/>
</dbReference>
<dbReference type="RefSeq" id="WP_204500421.1">
    <property type="nucleotide sequence ID" value="NZ_JACJKJ010000009.1"/>
</dbReference>
<protein>
    <submittedName>
        <fullName evidence="2">PD-(D/E)XK nuclease family protein</fullName>
    </submittedName>
</protein>
<gene>
    <name evidence="2" type="ORF">H6A24_08930</name>
</gene>
<reference evidence="2 3" key="1">
    <citation type="journal article" date="2021" name="Sci. Rep.">
        <title>The distribution of antibiotic resistance genes in chicken gut microbiota commensals.</title>
        <authorList>
            <person name="Juricova H."/>
            <person name="Matiasovicova J."/>
            <person name="Kubasova T."/>
            <person name="Cejkova D."/>
            <person name="Rychlik I."/>
        </authorList>
    </citation>
    <scope>NUCLEOTIDE SEQUENCE [LARGE SCALE GENOMIC DNA]</scope>
    <source>
        <strain evidence="2 3">An768</strain>
    </source>
</reference>
<keyword evidence="3" id="KW-1185">Reference proteome</keyword>
<sequence length="923" mass="106512">MKILFSQEYSGQVFTRNGVMMDTVVTNTIGLIDLLELRLGLHHEDIPIYERMAHYYYAVSKYMSTYPDNVMAKSFRVAGLSTAKVMLGWRDELRSADWKFIGTGISDRLSVLIGVEEYFCKKSGTDTTERLHTIIEQMKSQKLDCSEMNLQLACEMSLLKPTVCTLISVLEQQGAKVELIPEADYMGNNLSRIRRLITEGQQGKIKLDENDSSLLIYQFADERAACEYLSYRKMDDVDVWINADNKQMDNWLMLMNKPMTGSVAASCIPQLTQLFVMGLGMFSYPLNVNTLIEWLNMPLHPIDRFFRLRLAESIVKEGGYRNDTCRQLVKDYIDGKFVYFNDELKALPEDEQQKMREKDCKKRKRMTDVFLPSMESNKEIRTDDVRLFVSELSAWSRQRAHLMEEDNNSAQWIEQLMTVASMCDALHILLDTVDTTTVDYKVIDSWISSIYEKGSYTNAEAERGCRFVVDSPSKMAAVAKRAVWLGGEGDDDHTRECAFLYPSEKRKLTEQRCIIPWDETNESHYHEHMLMTPLRMTEEQLILVVCKTRGGEATLKHPLIVRLEQQVENIEKFILAPKIDVSDMTDVEIVENGGIAAELKFEYANKLKWPDHMSPTSIATLVEHPFDYLMERILNITADGKAQMADVKTTMGNVAHAVIEALFSPDEGKRYATPDEIALRMEDYNDEYTKVIEAKGAILQLAENRLKEKLLHEQLRVCLDTLLEILKNNDLKVTGCEQYVQADLNLGLPDAPEKEENGRERDVLGFIDMTLEDAEGYPIVFDFKWTTWAKGYQDKLESNRSVQLEFYRFMLGLETKKEIRRVAYFLMPEARLYSKEMFKGKHCTQITPENRDNIVEELRQSVIYRKRQLENGLVETNGAYDELQYVKDTEACRLFPLKKDEETGLKEENYFSQYGIFKTNSAL</sequence>
<evidence type="ECO:0000259" key="1">
    <source>
        <dbReference type="Pfam" id="PF12705"/>
    </source>
</evidence>
<comment type="caution">
    <text evidence="2">The sequence shown here is derived from an EMBL/GenBank/DDBJ whole genome shotgun (WGS) entry which is preliminary data.</text>
</comment>